<accession>A0A846MN39</accession>
<dbReference type="EMBL" id="JAASRN010000001">
    <property type="protein sequence ID" value="NIK72978.1"/>
    <property type="molecule type" value="Genomic_DNA"/>
</dbReference>
<feature type="chain" id="PRO_5032941607" evidence="1">
    <location>
        <begin position="29"/>
        <end position="153"/>
    </location>
</feature>
<name>A0A846MN39_9BACT</name>
<evidence type="ECO:0000256" key="1">
    <source>
        <dbReference type="SAM" id="SignalP"/>
    </source>
</evidence>
<dbReference type="RefSeq" id="WP_166918262.1">
    <property type="nucleotide sequence ID" value="NZ_JAASRN010000001.1"/>
</dbReference>
<gene>
    <name evidence="2" type="ORF">FHS56_000464</name>
</gene>
<sequence>MNRFWNACTLACALYLLQGVGCLQPATAQGQTGGRWQQIVEARKEFIKSRIRLKAEQEERFWKDYEEYMRARQQLLVERRRLRPEAVSRTATDAELYAFIEQHTALKKKEIELEELYYRRFKSYLTAAQLFELYKTEEDFMRWLLQELRERRR</sequence>
<evidence type="ECO:0000313" key="3">
    <source>
        <dbReference type="Proteomes" id="UP000537126"/>
    </source>
</evidence>
<dbReference type="AlphaFoldDB" id="A0A846MN39"/>
<comment type="caution">
    <text evidence="2">The sequence shown here is derived from an EMBL/GenBank/DDBJ whole genome shotgun (WGS) entry which is preliminary data.</text>
</comment>
<proteinExistence type="predicted"/>
<dbReference type="Proteomes" id="UP000537126">
    <property type="component" value="Unassembled WGS sequence"/>
</dbReference>
<organism evidence="2 3">
    <name type="scientific">Thermonema lapsum</name>
    <dbReference type="NCBI Taxonomy" id="28195"/>
    <lineage>
        <taxon>Bacteria</taxon>
        <taxon>Pseudomonadati</taxon>
        <taxon>Bacteroidota</taxon>
        <taxon>Cytophagia</taxon>
        <taxon>Cytophagales</taxon>
        <taxon>Thermonemataceae</taxon>
        <taxon>Thermonema</taxon>
    </lineage>
</organism>
<evidence type="ECO:0000313" key="2">
    <source>
        <dbReference type="EMBL" id="NIK72978.1"/>
    </source>
</evidence>
<keyword evidence="3" id="KW-1185">Reference proteome</keyword>
<reference evidence="2 3" key="1">
    <citation type="submission" date="2020-03" db="EMBL/GenBank/DDBJ databases">
        <title>Genomic Encyclopedia of Type Strains, Phase IV (KMG-IV): sequencing the most valuable type-strain genomes for metagenomic binning, comparative biology and taxonomic classification.</title>
        <authorList>
            <person name="Goeker M."/>
        </authorList>
    </citation>
    <scope>NUCLEOTIDE SEQUENCE [LARGE SCALE GENOMIC DNA]</scope>
    <source>
        <strain evidence="2 3">DSM 5718</strain>
    </source>
</reference>
<feature type="signal peptide" evidence="1">
    <location>
        <begin position="1"/>
        <end position="28"/>
    </location>
</feature>
<keyword evidence="1" id="KW-0732">Signal</keyword>
<protein>
    <submittedName>
        <fullName evidence="2">Spy/CpxP family protein refolding chaperone</fullName>
    </submittedName>
</protein>